<reference evidence="2" key="1">
    <citation type="journal article" date="2019" name="Int. J. Syst. Evol. Microbiol.">
        <title>The Global Catalogue of Microorganisms (GCM) 10K type strain sequencing project: providing services to taxonomists for standard genome sequencing and annotation.</title>
        <authorList>
            <consortium name="The Broad Institute Genomics Platform"/>
            <consortium name="The Broad Institute Genome Sequencing Center for Infectious Disease"/>
            <person name="Wu L."/>
            <person name="Ma J."/>
        </authorList>
    </citation>
    <scope>NUCLEOTIDE SEQUENCE [LARGE SCALE GENOMIC DNA]</scope>
    <source>
        <strain evidence="2">JCM 19635</strain>
    </source>
</reference>
<name>A0ABW2U8X4_9BACT</name>
<dbReference type="InterPro" id="IPR039968">
    <property type="entry name" value="BcerS-like"/>
</dbReference>
<dbReference type="EMBL" id="JBHTEK010000001">
    <property type="protein sequence ID" value="MFC7668849.1"/>
    <property type="molecule type" value="Genomic_DNA"/>
</dbReference>
<evidence type="ECO:0000313" key="2">
    <source>
        <dbReference type="Proteomes" id="UP001596513"/>
    </source>
</evidence>
<accession>A0ABW2U8X4</accession>
<comment type="caution">
    <text evidence="1">The sequence shown here is derived from an EMBL/GenBank/DDBJ whole genome shotgun (WGS) entry which is preliminary data.</text>
</comment>
<dbReference type="Proteomes" id="UP001596513">
    <property type="component" value="Unassembled WGS sequence"/>
</dbReference>
<sequence>MTLAQAREFVQFPVRLYAGDPNYVRPLDNDIAAVFDRDKNKYFRHGDLIRWLLVDEAGRTLGRVAAFINERTANTFAQPTGGMGFLSASTARKPPTRCSTAAAPGSWAKAWKPWTAPSISGTATSGGVC</sequence>
<dbReference type="RefSeq" id="WP_380204385.1">
    <property type="nucleotide sequence ID" value="NZ_JBHTEK010000001.1"/>
</dbReference>
<dbReference type="PANTHER" id="PTHR41368">
    <property type="entry name" value="PROTEIN YGHO"/>
    <property type="match status" value="1"/>
</dbReference>
<gene>
    <name evidence="1" type="ORF">ACFQT0_16860</name>
</gene>
<keyword evidence="2" id="KW-1185">Reference proteome</keyword>
<dbReference type="PANTHER" id="PTHR41368:SF1">
    <property type="entry name" value="PROTEIN YGHO"/>
    <property type="match status" value="1"/>
</dbReference>
<proteinExistence type="predicted"/>
<organism evidence="1 2">
    <name type="scientific">Hymenobacter humi</name>
    <dbReference type="NCBI Taxonomy" id="1411620"/>
    <lineage>
        <taxon>Bacteria</taxon>
        <taxon>Pseudomonadati</taxon>
        <taxon>Bacteroidota</taxon>
        <taxon>Cytophagia</taxon>
        <taxon>Cytophagales</taxon>
        <taxon>Hymenobacteraceae</taxon>
        <taxon>Hymenobacter</taxon>
    </lineage>
</organism>
<evidence type="ECO:0000313" key="1">
    <source>
        <dbReference type="EMBL" id="MFC7668849.1"/>
    </source>
</evidence>
<protein>
    <submittedName>
        <fullName evidence="1">Uncharacterized protein</fullName>
    </submittedName>
</protein>